<sequence length="428" mass="47958">MNTIPAELLPRIFTHLPPRTVYRDLSRTSRSFHAITSGTVPVGLSLEIRNKWRLRAAEAEITVKPLKAFADGVGVRAEVAIEKGFFEGRAFPTPAAALQFFNEAVTPKLPLGLAKSGILWHCSRVHLRFSEYSKITELDPDMEAIGQLFAALKPPTIYVADDLSPLLVFTQKTPSYFESVQDVSLSYWPTRKLDYDVEPDIRAGAIEQWLKDIFRIFPSTTSIATQMWCFTEHDAKYIQDNIPANVRGQIREIRSSSGGPCFISSDSSGVFRFVPVFPSLASLGDLEVSPSMWNNISDAVDTETLRRVRHLYLDLSPVDFFYYNTEKQKSIVEGFEKYFPNLDEVTIQYQVVLGLVPDNYELPPYHSGEGLDTVLGVFRRLFENMPAPTVKIVGPSVQRTCDVKDAGDVLEKVVHVAQTCGKVVVRSA</sequence>
<accession>A0A139APQ4</accession>
<dbReference type="EMBL" id="KQ965741">
    <property type="protein sequence ID" value="KXS18737.1"/>
    <property type="molecule type" value="Genomic_DNA"/>
</dbReference>
<gene>
    <name evidence="2" type="ORF">M427DRAFT_132658</name>
</gene>
<protein>
    <recommendedName>
        <fullName evidence="1">F-box domain-containing protein</fullName>
    </recommendedName>
</protein>
<dbReference type="AlphaFoldDB" id="A0A139APQ4"/>
<dbReference type="Pfam" id="PF12937">
    <property type="entry name" value="F-box-like"/>
    <property type="match status" value="1"/>
</dbReference>
<feature type="domain" description="F-box" evidence="1">
    <location>
        <begin position="1"/>
        <end position="55"/>
    </location>
</feature>
<evidence type="ECO:0000259" key="1">
    <source>
        <dbReference type="PROSITE" id="PS50181"/>
    </source>
</evidence>
<dbReference type="CDD" id="cd09917">
    <property type="entry name" value="F-box_SF"/>
    <property type="match status" value="1"/>
</dbReference>
<reference evidence="2 3" key="1">
    <citation type="journal article" date="2015" name="Genome Biol. Evol.">
        <title>Phylogenomic analyses indicate that early fungi evolved digesting cell walls of algal ancestors of land plants.</title>
        <authorList>
            <person name="Chang Y."/>
            <person name="Wang S."/>
            <person name="Sekimoto S."/>
            <person name="Aerts A.L."/>
            <person name="Choi C."/>
            <person name="Clum A."/>
            <person name="LaButti K.M."/>
            <person name="Lindquist E.A."/>
            <person name="Yee Ngan C."/>
            <person name="Ohm R.A."/>
            <person name="Salamov A.A."/>
            <person name="Grigoriev I.V."/>
            <person name="Spatafora J.W."/>
            <person name="Berbee M.L."/>
        </authorList>
    </citation>
    <scope>NUCLEOTIDE SEQUENCE [LARGE SCALE GENOMIC DNA]</scope>
    <source>
        <strain evidence="2 3">JEL478</strain>
    </source>
</reference>
<evidence type="ECO:0000313" key="3">
    <source>
        <dbReference type="Proteomes" id="UP000070544"/>
    </source>
</evidence>
<dbReference type="InterPro" id="IPR036047">
    <property type="entry name" value="F-box-like_dom_sf"/>
</dbReference>
<evidence type="ECO:0000313" key="2">
    <source>
        <dbReference type="EMBL" id="KXS18737.1"/>
    </source>
</evidence>
<name>A0A139APQ4_GONPJ</name>
<organism evidence="2 3">
    <name type="scientific">Gonapodya prolifera (strain JEL478)</name>
    <name type="common">Monoblepharis prolifera</name>
    <dbReference type="NCBI Taxonomy" id="1344416"/>
    <lineage>
        <taxon>Eukaryota</taxon>
        <taxon>Fungi</taxon>
        <taxon>Fungi incertae sedis</taxon>
        <taxon>Chytridiomycota</taxon>
        <taxon>Chytridiomycota incertae sedis</taxon>
        <taxon>Monoblepharidomycetes</taxon>
        <taxon>Monoblepharidales</taxon>
        <taxon>Gonapodyaceae</taxon>
        <taxon>Gonapodya</taxon>
    </lineage>
</organism>
<dbReference type="SUPFAM" id="SSF81383">
    <property type="entry name" value="F-box domain"/>
    <property type="match status" value="1"/>
</dbReference>
<dbReference type="PROSITE" id="PS50181">
    <property type="entry name" value="FBOX"/>
    <property type="match status" value="1"/>
</dbReference>
<dbReference type="InterPro" id="IPR001810">
    <property type="entry name" value="F-box_dom"/>
</dbReference>
<proteinExistence type="predicted"/>
<keyword evidence="3" id="KW-1185">Reference proteome</keyword>
<dbReference type="Proteomes" id="UP000070544">
    <property type="component" value="Unassembled WGS sequence"/>
</dbReference>